<protein>
    <submittedName>
        <fullName evidence="1">Uncharacterized protein</fullName>
    </submittedName>
</protein>
<reference evidence="1" key="1">
    <citation type="journal article" date="2019" name="Science">
        <title>Mutation of a bHLH transcription factor allowed almond domestication.</title>
        <authorList>
            <person name="Sanchez-Perez R."/>
            <person name="Pavan S."/>
            <person name="Mazzeo R."/>
            <person name="Moldovan C."/>
            <person name="Aiese Cigliano R."/>
            <person name="Del Cueto J."/>
            <person name="Ricciardi F."/>
            <person name="Lotti C."/>
            <person name="Ricciardi L."/>
            <person name="Dicenta F."/>
            <person name="Lopez-Marques R.L."/>
            <person name="Lindberg Moller B."/>
        </authorList>
    </citation>
    <scope>NUCLEOTIDE SEQUENCE</scope>
</reference>
<evidence type="ECO:0000313" key="1">
    <source>
        <dbReference type="EMBL" id="BBN68195.1"/>
    </source>
</evidence>
<name>A0A5H2XPB7_PRUDU</name>
<organism evidence="1">
    <name type="scientific">Prunus dulcis</name>
    <name type="common">Almond</name>
    <name type="synonym">Amygdalus dulcis</name>
    <dbReference type="NCBI Taxonomy" id="3755"/>
    <lineage>
        <taxon>Eukaryota</taxon>
        <taxon>Viridiplantae</taxon>
        <taxon>Streptophyta</taxon>
        <taxon>Embryophyta</taxon>
        <taxon>Tracheophyta</taxon>
        <taxon>Spermatophyta</taxon>
        <taxon>Magnoliopsida</taxon>
        <taxon>eudicotyledons</taxon>
        <taxon>Gunneridae</taxon>
        <taxon>Pentapetalae</taxon>
        <taxon>rosids</taxon>
        <taxon>fabids</taxon>
        <taxon>Rosales</taxon>
        <taxon>Rosaceae</taxon>
        <taxon>Amygdaloideae</taxon>
        <taxon>Amygdaleae</taxon>
        <taxon>Prunus</taxon>
    </lineage>
</organism>
<dbReference type="EMBL" id="AP020664">
    <property type="protein sequence ID" value="BBN68195.1"/>
    <property type="molecule type" value="Genomic_DNA"/>
</dbReference>
<sequence length="141" mass="15779">MWAAPPSFCDDEMKPATTSPLLSSFIVMISLSHSHLDLYGWLSLNLPVAGLNDLGIESQRCSTTEHRMTSQPIEHETSLQSMVFQLAAHPPFPASDKGWGKELGQNKDPFYITKNKDGFYIPKVHHYQFLDKWCMGAPGAL</sequence>
<gene>
    <name evidence="1" type="ORF">Prudu_327S000100</name>
</gene>
<accession>A0A5H2XPB7</accession>
<proteinExistence type="predicted"/>
<dbReference type="AlphaFoldDB" id="A0A5H2XPB7"/>